<feature type="domain" description="LysM" evidence="2">
    <location>
        <begin position="387"/>
        <end position="430"/>
    </location>
</feature>
<dbReference type="AlphaFoldDB" id="A0A1T2KTT8"/>
<protein>
    <submittedName>
        <fullName evidence="3">Lytic transglycosylase</fullName>
    </submittedName>
</protein>
<dbReference type="Gene3D" id="1.10.530.10">
    <property type="match status" value="1"/>
</dbReference>
<dbReference type="Gene3D" id="3.10.350.10">
    <property type="entry name" value="LysM domain"/>
    <property type="match status" value="3"/>
</dbReference>
<sequence length="584" mass="66105">MPFAYSPPEYLENHQFFRQRNNRQHKRMIGEYSMGCKRTALPLLAVLTLFGLSACNKFSLIKDNAAAAASPAPETDTAVQVAYTPEIQETVAPDLNQETSFNAAEPQLNQPPVDLWERIRKGFRMSTPGNPRIEREIKWYAKHPEHLVRIRDRAAPYLYFIVEEVEKRGMPTEMALLPAVESAFQPFAYSPGRAAGLWQFIPSTGKSYGLKQNWWYDGRRDVVAATGAALNYLKSMSRDFNGDWELALAGYNAGAGNVRSAIRRNQKSGKPTDYWSLKLPRETLSYVPRLLAISLIIANPKAFGLDLPEIENSPVFGSVDTDSQLDLALAADMADISIKELYRFNPGFNRWATDPDGPHRLNLPLDKVEAFKVKLAELSPEKRLTWKRYKIRSGDNLGAIARKHHTTVGLLQQINKLKNSRIRAGRHLLIPVSAQSLDQYAYSVEQRNKKLQNVERKGNKVMYTVRSGDNLWTIARRYGVNHKRLAKWNGIAPGDTLRLGQKLVIWTQKSVATTASPSIPSTVPFKTRSTVHYRVRSRDSLSRIAQRFNVKVSDLKKWNKLPGRYLQPGQSIKLYVDVTEQAAL</sequence>
<dbReference type="PROSITE" id="PS51782">
    <property type="entry name" value="LYSM"/>
    <property type="match status" value="3"/>
</dbReference>
<evidence type="ECO:0000256" key="1">
    <source>
        <dbReference type="ARBA" id="ARBA00007734"/>
    </source>
</evidence>
<accession>A0A1T2KTT8</accession>
<dbReference type="InterPro" id="IPR008258">
    <property type="entry name" value="Transglycosylase_SLT_dom_1"/>
</dbReference>
<dbReference type="CDD" id="cd00118">
    <property type="entry name" value="LysM"/>
    <property type="match status" value="3"/>
</dbReference>
<reference evidence="3 4" key="1">
    <citation type="submission" date="2016-11" db="EMBL/GenBank/DDBJ databases">
        <title>Mixed transmission modes and dynamic genome evolution in an obligate animal-bacterial symbiosis.</title>
        <authorList>
            <person name="Russell S.L."/>
            <person name="Corbett-Detig R.B."/>
            <person name="Cavanaugh C.M."/>
        </authorList>
    </citation>
    <scope>NUCLEOTIDE SEQUENCE [LARGE SCALE GENOMIC DNA]</scope>
    <source>
        <strain evidence="3">Se-Cadez</strain>
    </source>
</reference>
<evidence type="ECO:0000313" key="3">
    <source>
        <dbReference type="EMBL" id="OOZ36273.1"/>
    </source>
</evidence>
<dbReference type="PANTHER" id="PTHR33734:SF22">
    <property type="entry name" value="MEMBRANE-BOUND LYTIC MUREIN TRANSGLYCOSYLASE D"/>
    <property type="match status" value="1"/>
</dbReference>
<organism evidence="3 4">
    <name type="scientific">Solemya velesiana gill symbiont</name>
    <dbReference type="NCBI Taxonomy" id="1918948"/>
    <lineage>
        <taxon>Bacteria</taxon>
        <taxon>Pseudomonadati</taxon>
        <taxon>Pseudomonadota</taxon>
        <taxon>Gammaproteobacteria</taxon>
        <taxon>sulfur-oxidizing symbionts</taxon>
    </lineage>
</organism>
<dbReference type="Pfam" id="PF01476">
    <property type="entry name" value="LysM"/>
    <property type="match status" value="3"/>
</dbReference>
<dbReference type="CDD" id="cd16894">
    <property type="entry name" value="MltD-like"/>
    <property type="match status" value="1"/>
</dbReference>
<dbReference type="GO" id="GO:0016020">
    <property type="term" value="C:membrane"/>
    <property type="evidence" value="ECO:0007669"/>
    <property type="project" value="InterPro"/>
</dbReference>
<feature type="domain" description="LysM" evidence="2">
    <location>
        <begin position="461"/>
        <end position="505"/>
    </location>
</feature>
<dbReference type="InterPro" id="IPR018392">
    <property type="entry name" value="LysM"/>
</dbReference>
<dbReference type="EMBL" id="MPRJ01000047">
    <property type="protein sequence ID" value="OOZ36273.1"/>
    <property type="molecule type" value="Genomic_DNA"/>
</dbReference>
<dbReference type="PROSITE" id="PS00922">
    <property type="entry name" value="TRANSGLYCOSYLASE"/>
    <property type="match status" value="1"/>
</dbReference>
<comment type="caution">
    <text evidence="3">The sequence shown here is derived from an EMBL/GenBank/DDBJ whole genome shotgun (WGS) entry which is preliminary data.</text>
</comment>
<comment type="similarity">
    <text evidence="1">Belongs to the transglycosylase Slt family.</text>
</comment>
<dbReference type="InterPro" id="IPR036779">
    <property type="entry name" value="LysM_dom_sf"/>
</dbReference>
<dbReference type="GO" id="GO:0008932">
    <property type="term" value="F:lytic endotransglycosylase activity"/>
    <property type="evidence" value="ECO:0007669"/>
    <property type="project" value="TreeGrafter"/>
</dbReference>
<name>A0A1T2KTT8_9GAMM</name>
<proteinExistence type="inferred from homology"/>
<dbReference type="GO" id="GO:0000270">
    <property type="term" value="P:peptidoglycan metabolic process"/>
    <property type="evidence" value="ECO:0007669"/>
    <property type="project" value="InterPro"/>
</dbReference>
<dbReference type="Pfam" id="PF01464">
    <property type="entry name" value="SLT"/>
    <property type="match status" value="1"/>
</dbReference>
<gene>
    <name evidence="3" type="ORF">BOW51_08080</name>
</gene>
<dbReference type="PANTHER" id="PTHR33734">
    <property type="entry name" value="LYSM DOMAIN-CONTAINING GPI-ANCHORED PROTEIN 2"/>
    <property type="match status" value="1"/>
</dbReference>
<dbReference type="InterPro" id="IPR023346">
    <property type="entry name" value="Lysozyme-like_dom_sf"/>
</dbReference>
<dbReference type="SMART" id="SM00257">
    <property type="entry name" value="LysM"/>
    <property type="match status" value="3"/>
</dbReference>
<evidence type="ECO:0000259" key="2">
    <source>
        <dbReference type="PROSITE" id="PS51782"/>
    </source>
</evidence>
<feature type="domain" description="LysM" evidence="2">
    <location>
        <begin position="531"/>
        <end position="574"/>
    </location>
</feature>
<dbReference type="OrthoDB" id="9815002at2"/>
<dbReference type="SUPFAM" id="SSF54106">
    <property type="entry name" value="LysM domain"/>
    <property type="match status" value="3"/>
</dbReference>
<dbReference type="SUPFAM" id="SSF53955">
    <property type="entry name" value="Lysozyme-like"/>
    <property type="match status" value="1"/>
</dbReference>
<keyword evidence="4" id="KW-1185">Reference proteome</keyword>
<dbReference type="InterPro" id="IPR000189">
    <property type="entry name" value="Transglyc_AS"/>
</dbReference>
<dbReference type="Proteomes" id="UP000190896">
    <property type="component" value="Unassembled WGS sequence"/>
</dbReference>
<evidence type="ECO:0000313" key="4">
    <source>
        <dbReference type="Proteomes" id="UP000190896"/>
    </source>
</evidence>